<sequence>MRNIGRQKEDEDQSSWQREAVMGLLSHWCFVYFQKIAATSTVTLTLAHSPLTFPSCRSIAPFAPALISPSTPGLGWIGTGVMGQSMCLHLIRAGYKLTVFNRTLSKAEALVDMGAQIAQSPLAVVFSIFGYPSDVRSVLLDPNSGALSGVDSSGVLVDMITSEPSLAVEIASAAASKGCHSIETRIEY</sequence>
<gene>
    <name evidence="1" type="ORF">L6164_005209</name>
</gene>
<comment type="caution">
    <text evidence="1">The sequence shown here is derived from an EMBL/GenBank/DDBJ whole genome shotgun (WGS) entry which is preliminary data.</text>
</comment>
<evidence type="ECO:0000313" key="2">
    <source>
        <dbReference type="Proteomes" id="UP000828941"/>
    </source>
</evidence>
<reference evidence="1 2" key="1">
    <citation type="journal article" date="2022" name="DNA Res.">
        <title>Chromosomal-level genome assembly of the orchid tree Bauhinia variegata (Leguminosae; Cercidoideae) supports the allotetraploid origin hypothesis of Bauhinia.</title>
        <authorList>
            <person name="Zhong Y."/>
            <person name="Chen Y."/>
            <person name="Zheng D."/>
            <person name="Pang J."/>
            <person name="Liu Y."/>
            <person name="Luo S."/>
            <person name="Meng S."/>
            <person name="Qian L."/>
            <person name="Wei D."/>
            <person name="Dai S."/>
            <person name="Zhou R."/>
        </authorList>
    </citation>
    <scope>NUCLEOTIDE SEQUENCE [LARGE SCALE GENOMIC DNA]</scope>
    <source>
        <strain evidence="1">BV-YZ2020</strain>
    </source>
</reference>
<keyword evidence="2" id="KW-1185">Reference proteome</keyword>
<accession>A0ACB9PSG9</accession>
<evidence type="ECO:0000313" key="1">
    <source>
        <dbReference type="EMBL" id="KAI4350794.1"/>
    </source>
</evidence>
<protein>
    <submittedName>
        <fullName evidence="1">Uncharacterized protein</fullName>
    </submittedName>
</protein>
<dbReference type="EMBL" id="CM039428">
    <property type="protein sequence ID" value="KAI4350794.1"/>
    <property type="molecule type" value="Genomic_DNA"/>
</dbReference>
<name>A0ACB9PSG9_BAUVA</name>
<dbReference type="Proteomes" id="UP000828941">
    <property type="component" value="Chromosome 3"/>
</dbReference>
<proteinExistence type="predicted"/>
<organism evidence="1 2">
    <name type="scientific">Bauhinia variegata</name>
    <name type="common">Purple orchid tree</name>
    <name type="synonym">Phanera variegata</name>
    <dbReference type="NCBI Taxonomy" id="167791"/>
    <lineage>
        <taxon>Eukaryota</taxon>
        <taxon>Viridiplantae</taxon>
        <taxon>Streptophyta</taxon>
        <taxon>Embryophyta</taxon>
        <taxon>Tracheophyta</taxon>
        <taxon>Spermatophyta</taxon>
        <taxon>Magnoliopsida</taxon>
        <taxon>eudicotyledons</taxon>
        <taxon>Gunneridae</taxon>
        <taxon>Pentapetalae</taxon>
        <taxon>rosids</taxon>
        <taxon>fabids</taxon>
        <taxon>Fabales</taxon>
        <taxon>Fabaceae</taxon>
        <taxon>Cercidoideae</taxon>
        <taxon>Cercideae</taxon>
        <taxon>Bauhiniinae</taxon>
        <taxon>Bauhinia</taxon>
    </lineage>
</organism>